<dbReference type="SUPFAM" id="SSF56112">
    <property type="entry name" value="Protein kinase-like (PK-like)"/>
    <property type="match status" value="1"/>
</dbReference>
<protein>
    <recommendedName>
        <fullName evidence="1">Protein kinase domain-containing protein</fullName>
    </recommendedName>
</protein>
<dbReference type="GO" id="GO:0004714">
    <property type="term" value="F:transmembrane receptor protein tyrosine kinase activity"/>
    <property type="evidence" value="ECO:0007669"/>
    <property type="project" value="TreeGrafter"/>
</dbReference>
<comment type="caution">
    <text evidence="2">The sequence shown here is derived from an EMBL/GenBank/DDBJ whole genome shotgun (WGS) entry which is preliminary data.</text>
</comment>
<accession>A0AAV2SPJ5</accession>
<dbReference type="SMART" id="SM00219">
    <property type="entry name" value="TyrKc"/>
    <property type="match status" value="1"/>
</dbReference>
<dbReference type="InterPro" id="IPR020635">
    <property type="entry name" value="Tyr_kinase_cat_dom"/>
</dbReference>
<dbReference type="AlphaFoldDB" id="A0AAV2SPJ5"/>
<dbReference type="GO" id="GO:0007169">
    <property type="term" value="P:cell surface receptor protein tyrosine kinase signaling pathway"/>
    <property type="evidence" value="ECO:0007669"/>
    <property type="project" value="TreeGrafter"/>
</dbReference>
<dbReference type="GO" id="GO:0005524">
    <property type="term" value="F:ATP binding"/>
    <property type="evidence" value="ECO:0007669"/>
    <property type="project" value="InterPro"/>
</dbReference>
<sequence>KDLAARNILVGENNVVKIANFPLSTSSSEDILRKHFPVKWAAPEVLTYGRFSIKSDVWAFGIILYEIVTHGGIPYPDITEEQTIIKVKDGYQMSKPTSCDEYLYEIMLDTWKKA</sequence>
<dbReference type="EMBL" id="CAXKWB010093260">
    <property type="protein sequence ID" value="CAL4218055.1"/>
    <property type="molecule type" value="Genomic_DNA"/>
</dbReference>
<keyword evidence="3" id="KW-1185">Reference proteome</keyword>
<dbReference type="Pfam" id="PF07714">
    <property type="entry name" value="PK_Tyr_Ser-Thr"/>
    <property type="match status" value="1"/>
</dbReference>
<dbReference type="PROSITE" id="PS50011">
    <property type="entry name" value="PROTEIN_KINASE_DOM"/>
    <property type="match status" value="1"/>
</dbReference>
<dbReference type="Gene3D" id="1.10.510.10">
    <property type="entry name" value="Transferase(Phosphotransferase) domain 1"/>
    <property type="match status" value="1"/>
</dbReference>
<name>A0AAV2SPJ5_MEGNR</name>
<evidence type="ECO:0000313" key="2">
    <source>
        <dbReference type="EMBL" id="CAL4218055.1"/>
    </source>
</evidence>
<dbReference type="GO" id="GO:0005886">
    <property type="term" value="C:plasma membrane"/>
    <property type="evidence" value="ECO:0007669"/>
    <property type="project" value="TreeGrafter"/>
</dbReference>
<feature type="non-terminal residue" evidence="2">
    <location>
        <position position="1"/>
    </location>
</feature>
<dbReference type="PRINTS" id="PR00109">
    <property type="entry name" value="TYRKINASE"/>
</dbReference>
<organism evidence="2 3">
    <name type="scientific">Meganyctiphanes norvegica</name>
    <name type="common">Northern krill</name>
    <name type="synonym">Thysanopoda norvegica</name>
    <dbReference type="NCBI Taxonomy" id="48144"/>
    <lineage>
        <taxon>Eukaryota</taxon>
        <taxon>Metazoa</taxon>
        <taxon>Ecdysozoa</taxon>
        <taxon>Arthropoda</taxon>
        <taxon>Crustacea</taxon>
        <taxon>Multicrustacea</taxon>
        <taxon>Malacostraca</taxon>
        <taxon>Eumalacostraca</taxon>
        <taxon>Eucarida</taxon>
        <taxon>Euphausiacea</taxon>
        <taxon>Euphausiidae</taxon>
        <taxon>Meganyctiphanes</taxon>
    </lineage>
</organism>
<dbReference type="InterPro" id="IPR050122">
    <property type="entry name" value="RTK"/>
</dbReference>
<proteinExistence type="predicted"/>
<gene>
    <name evidence="2" type="ORF">MNOR_LOCUS38863</name>
</gene>
<dbReference type="Proteomes" id="UP001497623">
    <property type="component" value="Unassembled WGS sequence"/>
</dbReference>
<dbReference type="InterPro" id="IPR011009">
    <property type="entry name" value="Kinase-like_dom_sf"/>
</dbReference>
<reference evidence="2 3" key="1">
    <citation type="submission" date="2024-05" db="EMBL/GenBank/DDBJ databases">
        <authorList>
            <person name="Wallberg A."/>
        </authorList>
    </citation>
    <scope>NUCLEOTIDE SEQUENCE [LARGE SCALE GENOMIC DNA]</scope>
</reference>
<evidence type="ECO:0000313" key="3">
    <source>
        <dbReference type="Proteomes" id="UP001497623"/>
    </source>
</evidence>
<evidence type="ECO:0000259" key="1">
    <source>
        <dbReference type="PROSITE" id="PS50011"/>
    </source>
</evidence>
<feature type="domain" description="Protein kinase" evidence="1">
    <location>
        <begin position="1"/>
        <end position="114"/>
    </location>
</feature>
<dbReference type="InterPro" id="IPR001245">
    <property type="entry name" value="Ser-Thr/Tyr_kinase_cat_dom"/>
</dbReference>
<feature type="non-terminal residue" evidence="2">
    <location>
        <position position="114"/>
    </location>
</feature>
<dbReference type="PANTHER" id="PTHR24416:SF611">
    <property type="entry name" value="TYROSINE-PROTEIN KINASE TRANSMEMBRANE RECEPTOR ROR"/>
    <property type="match status" value="1"/>
</dbReference>
<dbReference type="PANTHER" id="PTHR24416">
    <property type="entry name" value="TYROSINE-PROTEIN KINASE RECEPTOR"/>
    <property type="match status" value="1"/>
</dbReference>
<dbReference type="GO" id="GO:0043235">
    <property type="term" value="C:receptor complex"/>
    <property type="evidence" value="ECO:0007669"/>
    <property type="project" value="TreeGrafter"/>
</dbReference>
<dbReference type="InterPro" id="IPR000719">
    <property type="entry name" value="Prot_kinase_dom"/>
</dbReference>